<dbReference type="RefSeq" id="WP_112441201.1">
    <property type="nucleotide sequence ID" value="NZ_CP030073.1"/>
</dbReference>
<dbReference type="Proteomes" id="UP000249616">
    <property type="component" value="Chromosome"/>
</dbReference>
<feature type="signal peptide" evidence="2">
    <location>
        <begin position="1"/>
        <end position="18"/>
    </location>
</feature>
<dbReference type="AlphaFoldDB" id="A0A2Z4J928"/>
<feature type="chain" id="PRO_5038465529" description="BMP family ABC transporter substrate-binding protein" evidence="2">
    <location>
        <begin position="19"/>
        <end position="226"/>
    </location>
</feature>
<reference evidence="3 4" key="1">
    <citation type="journal article" date="2019" name="Int. J. Syst. Evol. Microbiol.">
        <title>Streptomyces cadmiisoli sp. nov., a novel actinomycete isolated from cadmium-contaminated soil.</title>
        <authorList>
            <person name="Li K."/>
            <person name="Tang X."/>
            <person name="Zhao J."/>
            <person name="Guo Y."/>
            <person name="Tang Y."/>
            <person name="Gao J."/>
        </authorList>
    </citation>
    <scope>NUCLEOTIDE SEQUENCE [LARGE SCALE GENOMIC DNA]</scope>
    <source>
        <strain evidence="3 4">ZFG47</strain>
    </source>
</reference>
<sequence>MRSSLRSVAALAAAAALAVPLAACGSGDDWSRPHPRPFAVGTAGPGFVDPADPPAPESTATPRPGSWSDLHPSKGYRVVLVASGEDRPAKNLVAAVRQWAEDEDVDLREVIAEHPSEAVPSITEALDMRPDLIVGAGNDLIDALAAVTPSHLSQQFLVVGAELAEPTENVTAVDWSGASFRGEGLGMSSTYDPASFTAARCAAAVRAGVAAVLTGVTGIVLWLDEH</sequence>
<name>A0A2Z4J928_9ACTN</name>
<evidence type="ECO:0000256" key="1">
    <source>
        <dbReference type="SAM" id="MobiDB-lite"/>
    </source>
</evidence>
<dbReference type="EMBL" id="CP030073">
    <property type="protein sequence ID" value="AWW41621.1"/>
    <property type="molecule type" value="Genomic_DNA"/>
</dbReference>
<feature type="region of interest" description="Disordered" evidence="1">
    <location>
        <begin position="33"/>
        <end position="70"/>
    </location>
</feature>
<dbReference type="KEGG" id="scad:DN051_37315"/>
<accession>A0A2Z4J928</accession>
<proteinExistence type="predicted"/>
<keyword evidence="2" id="KW-0732">Signal</keyword>
<protein>
    <recommendedName>
        <fullName evidence="5">BMP family ABC transporter substrate-binding protein</fullName>
    </recommendedName>
</protein>
<gene>
    <name evidence="3" type="ORF">DN051_37315</name>
</gene>
<keyword evidence="4" id="KW-1185">Reference proteome</keyword>
<evidence type="ECO:0000313" key="3">
    <source>
        <dbReference type="EMBL" id="AWW41621.1"/>
    </source>
</evidence>
<dbReference type="Gene3D" id="3.40.50.2300">
    <property type="match status" value="1"/>
</dbReference>
<organism evidence="3 4">
    <name type="scientific">Streptomyces cadmiisoli</name>
    <dbReference type="NCBI Taxonomy" id="2184053"/>
    <lineage>
        <taxon>Bacteria</taxon>
        <taxon>Bacillati</taxon>
        <taxon>Actinomycetota</taxon>
        <taxon>Actinomycetes</taxon>
        <taxon>Kitasatosporales</taxon>
        <taxon>Streptomycetaceae</taxon>
        <taxon>Streptomyces</taxon>
        <taxon>Streptomyces aurantiacus group</taxon>
    </lineage>
</organism>
<evidence type="ECO:0000256" key="2">
    <source>
        <dbReference type="SAM" id="SignalP"/>
    </source>
</evidence>
<evidence type="ECO:0008006" key="5">
    <source>
        <dbReference type="Google" id="ProtNLM"/>
    </source>
</evidence>
<evidence type="ECO:0000313" key="4">
    <source>
        <dbReference type="Proteomes" id="UP000249616"/>
    </source>
</evidence>